<accession>A0A1W1W542</accession>
<protein>
    <submittedName>
        <fullName evidence="1">Uncharacterized protein</fullName>
    </submittedName>
</protein>
<name>A0A1W1W542_9BACT</name>
<dbReference type="EMBL" id="FWWW01000113">
    <property type="protein sequence ID" value="SMC00653.1"/>
    <property type="molecule type" value="Genomic_DNA"/>
</dbReference>
<dbReference type="OrthoDB" id="894255at2"/>
<proteinExistence type="predicted"/>
<evidence type="ECO:0000313" key="2">
    <source>
        <dbReference type="Proteomes" id="UP000192266"/>
    </source>
</evidence>
<dbReference type="Proteomes" id="UP000192266">
    <property type="component" value="Unassembled WGS sequence"/>
</dbReference>
<dbReference type="AlphaFoldDB" id="A0A1W1W542"/>
<evidence type="ECO:0000313" key="1">
    <source>
        <dbReference type="EMBL" id="SMC00653.1"/>
    </source>
</evidence>
<organism evidence="1 2">
    <name type="scientific">Hymenobacter roseosalivarius DSM 11622</name>
    <dbReference type="NCBI Taxonomy" id="645990"/>
    <lineage>
        <taxon>Bacteria</taxon>
        <taxon>Pseudomonadati</taxon>
        <taxon>Bacteroidota</taxon>
        <taxon>Cytophagia</taxon>
        <taxon>Cytophagales</taxon>
        <taxon>Hymenobacteraceae</taxon>
        <taxon>Hymenobacter</taxon>
    </lineage>
</organism>
<keyword evidence="2" id="KW-1185">Reference proteome</keyword>
<sequence>MDSEIELTLHALNYQLLINLLDENDSFRYLDKQVVALPYDKKRLRLSVAQQTALLDALGDLILVKGITDGEINAFGLIIEPLIDIVGQNFYD</sequence>
<gene>
    <name evidence="1" type="ORF">SAMN00120144_4320</name>
</gene>
<dbReference type="RefSeq" id="WP_084448075.1">
    <property type="nucleotide sequence ID" value="NZ_FWWW01000113.1"/>
</dbReference>
<reference evidence="1 2" key="1">
    <citation type="submission" date="2017-04" db="EMBL/GenBank/DDBJ databases">
        <authorList>
            <person name="Afonso C.L."/>
            <person name="Miller P.J."/>
            <person name="Scott M.A."/>
            <person name="Spackman E."/>
            <person name="Goraichik I."/>
            <person name="Dimitrov K.M."/>
            <person name="Suarez D.L."/>
            <person name="Swayne D.E."/>
        </authorList>
    </citation>
    <scope>NUCLEOTIDE SEQUENCE [LARGE SCALE GENOMIC DNA]</scope>
    <source>
        <strain evidence="1 2">DSM 11622</strain>
    </source>
</reference>
<dbReference type="STRING" id="645990.SAMN00120144_4320"/>